<evidence type="ECO:0000313" key="3">
    <source>
        <dbReference type="EMBL" id="MDQ0466090.1"/>
    </source>
</evidence>
<accession>A0ABU0IVP1</accession>
<comment type="caution">
    <text evidence="3">The sequence shown here is derived from an EMBL/GenBank/DDBJ whole genome shotgun (WGS) entry which is preliminary data.</text>
</comment>
<proteinExistence type="predicted"/>
<dbReference type="EMBL" id="JAUSVS010000009">
    <property type="protein sequence ID" value="MDQ0466090.1"/>
    <property type="molecule type" value="Genomic_DNA"/>
</dbReference>
<dbReference type="RefSeq" id="WP_307351924.1">
    <property type="nucleotide sequence ID" value="NZ_JAUSVS010000009.1"/>
</dbReference>
<sequence>MRHSILLLVVVAALGASAPAPIQPPPEKALLQAEDGWMAAMQRRDRSALERYLAPEFSLGGIGEPERDPLPRAVWLGNAIEHLKVDTVRFDQSRVTVWGDTAQVHAIFTWSGAYEGEAFTDKVTLIDTWVRRDGRWQVVSRLVEAYRPPEP</sequence>
<name>A0ABU0IVP1_9CAUL</name>
<reference evidence="3 4" key="1">
    <citation type="submission" date="2023-07" db="EMBL/GenBank/DDBJ databases">
        <title>Genomic Encyclopedia of Type Strains, Phase IV (KMG-IV): sequencing the most valuable type-strain genomes for metagenomic binning, comparative biology and taxonomic classification.</title>
        <authorList>
            <person name="Goeker M."/>
        </authorList>
    </citation>
    <scope>NUCLEOTIDE SEQUENCE [LARGE SCALE GENOMIC DNA]</scope>
    <source>
        <strain evidence="3 4">DSM 18695</strain>
    </source>
</reference>
<gene>
    <name evidence="3" type="ORF">QO010_003883</name>
</gene>
<dbReference type="SUPFAM" id="SSF54427">
    <property type="entry name" value="NTF2-like"/>
    <property type="match status" value="1"/>
</dbReference>
<protein>
    <recommendedName>
        <fullName evidence="2">DUF4440 domain-containing protein</fullName>
    </recommendedName>
</protein>
<evidence type="ECO:0000313" key="4">
    <source>
        <dbReference type="Proteomes" id="UP001228905"/>
    </source>
</evidence>
<organism evidence="3 4">
    <name type="scientific">Caulobacter ginsengisoli</name>
    <dbReference type="NCBI Taxonomy" id="400775"/>
    <lineage>
        <taxon>Bacteria</taxon>
        <taxon>Pseudomonadati</taxon>
        <taxon>Pseudomonadota</taxon>
        <taxon>Alphaproteobacteria</taxon>
        <taxon>Caulobacterales</taxon>
        <taxon>Caulobacteraceae</taxon>
        <taxon>Caulobacter</taxon>
    </lineage>
</organism>
<dbReference type="InterPro" id="IPR032710">
    <property type="entry name" value="NTF2-like_dom_sf"/>
</dbReference>
<feature type="chain" id="PRO_5046156669" description="DUF4440 domain-containing protein" evidence="1">
    <location>
        <begin position="23"/>
        <end position="151"/>
    </location>
</feature>
<keyword evidence="4" id="KW-1185">Reference proteome</keyword>
<dbReference type="Gene3D" id="3.10.450.50">
    <property type="match status" value="1"/>
</dbReference>
<feature type="domain" description="DUF4440" evidence="2">
    <location>
        <begin position="30"/>
        <end position="138"/>
    </location>
</feature>
<feature type="signal peptide" evidence="1">
    <location>
        <begin position="1"/>
        <end position="22"/>
    </location>
</feature>
<dbReference type="InterPro" id="IPR027843">
    <property type="entry name" value="DUF4440"/>
</dbReference>
<dbReference type="Proteomes" id="UP001228905">
    <property type="component" value="Unassembled WGS sequence"/>
</dbReference>
<evidence type="ECO:0000259" key="2">
    <source>
        <dbReference type="Pfam" id="PF14534"/>
    </source>
</evidence>
<evidence type="ECO:0000256" key="1">
    <source>
        <dbReference type="SAM" id="SignalP"/>
    </source>
</evidence>
<dbReference type="Pfam" id="PF14534">
    <property type="entry name" value="DUF4440"/>
    <property type="match status" value="1"/>
</dbReference>
<keyword evidence="1" id="KW-0732">Signal</keyword>